<name>A0A848MDB2_PAELE</name>
<keyword evidence="1" id="KW-0812">Transmembrane</keyword>
<evidence type="ECO:0000313" key="3">
    <source>
        <dbReference type="Proteomes" id="UP000565468"/>
    </source>
</evidence>
<dbReference type="EMBL" id="JABBPN010000032">
    <property type="protein sequence ID" value="NMO98181.1"/>
    <property type="molecule type" value="Genomic_DNA"/>
</dbReference>
<keyword evidence="1" id="KW-1133">Transmembrane helix</keyword>
<dbReference type="Proteomes" id="UP000565468">
    <property type="component" value="Unassembled WGS sequence"/>
</dbReference>
<dbReference type="AlphaFoldDB" id="A0A848MDB2"/>
<gene>
    <name evidence="2" type="ORF">HII30_20735</name>
</gene>
<accession>A0A848MDB2</accession>
<keyword evidence="3" id="KW-1185">Reference proteome</keyword>
<keyword evidence="1" id="KW-0472">Membrane</keyword>
<protein>
    <submittedName>
        <fullName evidence="2">Uncharacterized protein</fullName>
    </submittedName>
</protein>
<proteinExistence type="predicted"/>
<comment type="caution">
    <text evidence="2">The sequence shown here is derived from an EMBL/GenBank/DDBJ whole genome shotgun (WGS) entry which is preliminary data.</text>
</comment>
<dbReference type="RefSeq" id="WP_169506952.1">
    <property type="nucleotide sequence ID" value="NZ_JABBPN010000032.1"/>
</dbReference>
<sequence length="96" mass="11364">MMPLIFKKFTFWFVLFSLFICLMNLSGQDDKNILVFLTNPINLYLEGWLTRMNTNPDTTDIFKPIVYLLHLLFWAILGIAIDSLIKIVEKFKMKEN</sequence>
<organism evidence="2 3">
    <name type="scientific">Paenibacillus lemnae</name>
    <dbReference type="NCBI Taxonomy" id="1330551"/>
    <lineage>
        <taxon>Bacteria</taxon>
        <taxon>Bacillati</taxon>
        <taxon>Bacillota</taxon>
        <taxon>Bacilli</taxon>
        <taxon>Bacillales</taxon>
        <taxon>Paenibacillaceae</taxon>
        <taxon>Paenibacillus</taxon>
    </lineage>
</organism>
<evidence type="ECO:0000256" key="1">
    <source>
        <dbReference type="SAM" id="Phobius"/>
    </source>
</evidence>
<reference evidence="2 3" key="1">
    <citation type="submission" date="2020-04" db="EMBL/GenBank/DDBJ databases">
        <title>Paenibacillus algicola sp. nov., a novel marine bacterium producing alginate lyase.</title>
        <authorList>
            <person name="Huang H."/>
        </authorList>
    </citation>
    <scope>NUCLEOTIDE SEQUENCE [LARGE SCALE GENOMIC DNA]</scope>
    <source>
        <strain evidence="2 3">L7-75</strain>
    </source>
</reference>
<feature type="transmembrane region" description="Helical" evidence="1">
    <location>
        <begin position="65"/>
        <end position="85"/>
    </location>
</feature>
<evidence type="ECO:0000313" key="2">
    <source>
        <dbReference type="EMBL" id="NMO98181.1"/>
    </source>
</evidence>